<evidence type="ECO:0000313" key="3">
    <source>
        <dbReference type="Proteomes" id="UP000075883"/>
    </source>
</evidence>
<dbReference type="Proteomes" id="UP000075883">
    <property type="component" value="Unassembled WGS sequence"/>
</dbReference>
<dbReference type="EMBL" id="AXCM01005693">
    <property type="status" value="NOT_ANNOTATED_CDS"/>
    <property type="molecule type" value="Genomic_DNA"/>
</dbReference>
<organism evidence="2 3">
    <name type="scientific">Anopheles culicifacies</name>
    <dbReference type="NCBI Taxonomy" id="139723"/>
    <lineage>
        <taxon>Eukaryota</taxon>
        <taxon>Metazoa</taxon>
        <taxon>Ecdysozoa</taxon>
        <taxon>Arthropoda</taxon>
        <taxon>Hexapoda</taxon>
        <taxon>Insecta</taxon>
        <taxon>Pterygota</taxon>
        <taxon>Neoptera</taxon>
        <taxon>Endopterygota</taxon>
        <taxon>Diptera</taxon>
        <taxon>Nematocera</taxon>
        <taxon>Culicoidea</taxon>
        <taxon>Culicidae</taxon>
        <taxon>Anophelinae</taxon>
        <taxon>Anopheles</taxon>
        <taxon>culicifacies species complex</taxon>
    </lineage>
</organism>
<reference evidence="2" key="2">
    <citation type="submission" date="2020-05" db="UniProtKB">
        <authorList>
            <consortium name="EnsemblMetazoa"/>
        </authorList>
    </citation>
    <scope>IDENTIFICATION</scope>
    <source>
        <strain evidence="2">A-37</strain>
    </source>
</reference>
<dbReference type="AlphaFoldDB" id="A0A182LZU7"/>
<protein>
    <submittedName>
        <fullName evidence="2">Uncharacterized protein</fullName>
    </submittedName>
</protein>
<evidence type="ECO:0000313" key="2">
    <source>
        <dbReference type="EnsemblMetazoa" id="ACUA005974-PA"/>
    </source>
</evidence>
<sequence>MAYHSLKSNTFIISSESTVFDCWTVSTRVELAVGLKRMTDGICGRTVSFELTVPATAEELGCWVTVTLVLGVGSCVVVASGTVDVVLVNGTTGTFAVLLLLLLKDTIPNGSRMEFDSPNGLLFTTAPRKMENRY</sequence>
<name>A0A182LZU7_9DIPT</name>
<keyword evidence="1" id="KW-0812">Transmembrane</keyword>
<dbReference type="VEuPathDB" id="VectorBase:ACUA005974"/>
<keyword evidence="1" id="KW-0472">Membrane</keyword>
<accession>A0A182LZU7</accession>
<reference evidence="3" key="1">
    <citation type="submission" date="2013-09" db="EMBL/GenBank/DDBJ databases">
        <title>The Genome Sequence of Anopheles culicifacies species A.</title>
        <authorList>
            <consortium name="The Broad Institute Genomics Platform"/>
            <person name="Neafsey D.E."/>
            <person name="Besansky N."/>
            <person name="Howell P."/>
            <person name="Walton C."/>
            <person name="Young S.K."/>
            <person name="Zeng Q."/>
            <person name="Gargeya S."/>
            <person name="Fitzgerald M."/>
            <person name="Haas B."/>
            <person name="Abouelleil A."/>
            <person name="Allen A.W."/>
            <person name="Alvarado L."/>
            <person name="Arachchi H.M."/>
            <person name="Berlin A.M."/>
            <person name="Chapman S.B."/>
            <person name="Gainer-Dewar J."/>
            <person name="Goldberg J."/>
            <person name="Griggs A."/>
            <person name="Gujja S."/>
            <person name="Hansen M."/>
            <person name="Howarth C."/>
            <person name="Imamovic A."/>
            <person name="Ireland A."/>
            <person name="Larimer J."/>
            <person name="McCowan C."/>
            <person name="Murphy C."/>
            <person name="Pearson M."/>
            <person name="Poon T.W."/>
            <person name="Priest M."/>
            <person name="Roberts A."/>
            <person name="Saif S."/>
            <person name="Shea T."/>
            <person name="Sisk P."/>
            <person name="Sykes S."/>
            <person name="Wortman J."/>
            <person name="Nusbaum C."/>
            <person name="Birren B."/>
        </authorList>
    </citation>
    <scope>NUCLEOTIDE SEQUENCE [LARGE SCALE GENOMIC DNA]</scope>
    <source>
        <strain evidence="3">A-37</strain>
    </source>
</reference>
<keyword evidence="1" id="KW-1133">Transmembrane helix</keyword>
<feature type="transmembrane region" description="Helical" evidence="1">
    <location>
        <begin position="60"/>
        <end position="79"/>
    </location>
</feature>
<keyword evidence="3" id="KW-1185">Reference proteome</keyword>
<proteinExistence type="predicted"/>
<dbReference type="EnsemblMetazoa" id="ACUA005974-RA">
    <property type="protein sequence ID" value="ACUA005974-PA"/>
    <property type="gene ID" value="ACUA005974"/>
</dbReference>
<evidence type="ECO:0000256" key="1">
    <source>
        <dbReference type="SAM" id="Phobius"/>
    </source>
</evidence>
<feature type="transmembrane region" description="Helical" evidence="1">
    <location>
        <begin position="85"/>
        <end position="103"/>
    </location>
</feature>